<organism evidence="8 9">
    <name type="scientific">Lichtheimia corymbifera JMRC:FSU:9682</name>
    <dbReference type="NCBI Taxonomy" id="1263082"/>
    <lineage>
        <taxon>Eukaryota</taxon>
        <taxon>Fungi</taxon>
        <taxon>Fungi incertae sedis</taxon>
        <taxon>Mucoromycota</taxon>
        <taxon>Mucoromycotina</taxon>
        <taxon>Mucoromycetes</taxon>
        <taxon>Mucorales</taxon>
        <taxon>Lichtheimiaceae</taxon>
        <taxon>Lichtheimia</taxon>
    </lineage>
</organism>
<evidence type="ECO:0000256" key="4">
    <source>
        <dbReference type="ARBA" id="ARBA00022741"/>
    </source>
</evidence>
<evidence type="ECO:0000313" key="8">
    <source>
        <dbReference type="EMBL" id="CDH61559.1"/>
    </source>
</evidence>
<protein>
    <recommendedName>
        <fullName evidence="2">uridine/cytidine kinase</fullName>
        <ecNumber evidence="2">2.7.1.48</ecNumber>
    </recommendedName>
</protein>
<evidence type="ECO:0000256" key="2">
    <source>
        <dbReference type="ARBA" id="ARBA00012137"/>
    </source>
</evidence>
<keyword evidence="5 8" id="KW-0418">Kinase</keyword>
<keyword evidence="4" id="KW-0547">Nucleotide-binding</keyword>
<dbReference type="GO" id="GO:0005524">
    <property type="term" value="F:ATP binding"/>
    <property type="evidence" value="ECO:0007669"/>
    <property type="project" value="InterPro"/>
</dbReference>
<dbReference type="Proteomes" id="UP000027586">
    <property type="component" value="Unassembled WGS sequence"/>
</dbReference>
<evidence type="ECO:0000313" key="9">
    <source>
        <dbReference type="Proteomes" id="UP000027586"/>
    </source>
</evidence>
<dbReference type="InterPro" id="IPR006083">
    <property type="entry name" value="PRK/URK"/>
</dbReference>
<dbReference type="UniPathway" id="UPA00574">
    <property type="reaction ID" value="UER00637"/>
</dbReference>
<dbReference type="CDD" id="cd02023">
    <property type="entry name" value="UMPK"/>
    <property type="match status" value="1"/>
</dbReference>
<proteinExistence type="predicted"/>
<dbReference type="PRINTS" id="PR00988">
    <property type="entry name" value="URIDINKINASE"/>
</dbReference>
<dbReference type="AlphaFoldDB" id="A0A068SH09"/>
<dbReference type="GO" id="GO:0004849">
    <property type="term" value="F:uridine kinase activity"/>
    <property type="evidence" value="ECO:0007669"/>
    <property type="project" value="UniProtKB-EC"/>
</dbReference>
<evidence type="ECO:0000256" key="5">
    <source>
        <dbReference type="ARBA" id="ARBA00022777"/>
    </source>
</evidence>
<feature type="region of interest" description="Disordered" evidence="6">
    <location>
        <begin position="231"/>
        <end position="255"/>
    </location>
</feature>
<dbReference type="OrthoDB" id="738517at2759"/>
<keyword evidence="9" id="KW-1185">Reference proteome</keyword>
<dbReference type="PANTHER" id="PTHR10285">
    <property type="entry name" value="URIDINE KINASE"/>
    <property type="match status" value="1"/>
</dbReference>
<gene>
    <name evidence="8" type="ORF">LCOR_12333.1</name>
</gene>
<dbReference type="SUPFAM" id="SSF52540">
    <property type="entry name" value="P-loop containing nucleoside triphosphate hydrolases"/>
    <property type="match status" value="1"/>
</dbReference>
<comment type="caution">
    <text evidence="8">The sequence shown here is derived from an EMBL/GenBank/DDBJ whole genome shotgun (WGS) entry which is preliminary data.</text>
</comment>
<sequence>MSIDATPYNDPSYFKVSLQSPMVVGVAGGADAGKRDVCQLVMDHLSQKYSTKTVLISLTDFYRELTDDERSQYQAGKYNLDHPTAFDFDLLHDTIASLLSGKPTNVPVWDSIHHTRVDTRLVEPVDVILLEGTLVLYSKPLRELMFTKIFLDVDSDQRLTNRVSKTNVRNGREMSIKEVLTEYVDFVKPMFEDFIWPTKKFADIIIPRGAENKAALQVLGNHLEDHLKKRSNANDNNAQQPPTWSRGHHPEDESVDVFATTAASSYKQIPE</sequence>
<dbReference type="EMBL" id="CBTN010000203">
    <property type="protein sequence ID" value="CDH61559.1"/>
    <property type="molecule type" value="Genomic_DNA"/>
</dbReference>
<name>A0A068SH09_9FUNG</name>
<dbReference type="Pfam" id="PF00485">
    <property type="entry name" value="PRK"/>
    <property type="match status" value="1"/>
</dbReference>
<dbReference type="InterPro" id="IPR027417">
    <property type="entry name" value="P-loop_NTPase"/>
</dbReference>
<dbReference type="VEuPathDB" id="FungiDB:LCOR_12333.1"/>
<dbReference type="EC" id="2.7.1.48" evidence="2"/>
<evidence type="ECO:0000259" key="7">
    <source>
        <dbReference type="Pfam" id="PF00485"/>
    </source>
</evidence>
<reference evidence="8" key="1">
    <citation type="submission" date="2013-08" db="EMBL/GenBank/DDBJ databases">
        <title>Gene expansion shapes genome architecture in the human pathogen Lichtheimia corymbifera: an evolutionary genomics analysis in the ancient terrestrial Mucorales (Mucoromycotina).</title>
        <authorList>
            <person name="Schwartze V.U."/>
            <person name="Winter S."/>
            <person name="Shelest E."/>
            <person name="Marcet-Houben M."/>
            <person name="Horn F."/>
            <person name="Wehner S."/>
            <person name="Hoffmann K."/>
            <person name="Riege K."/>
            <person name="Sammeth M."/>
            <person name="Nowrousian M."/>
            <person name="Valiante V."/>
            <person name="Linde J."/>
            <person name="Jacobsen I.D."/>
            <person name="Marz M."/>
            <person name="Brakhage A.A."/>
            <person name="Gabaldon T."/>
            <person name="Bocker S."/>
            <person name="Voigt K."/>
        </authorList>
    </citation>
    <scope>NUCLEOTIDE SEQUENCE [LARGE SCALE GENOMIC DNA]</scope>
    <source>
        <strain evidence="8">FSU 9682</strain>
    </source>
</reference>
<dbReference type="InterPro" id="IPR000764">
    <property type="entry name" value="Uridine_kinase-like"/>
</dbReference>
<keyword evidence="3" id="KW-0808">Transferase</keyword>
<accession>A0A068SH09</accession>
<dbReference type="Gene3D" id="3.40.50.300">
    <property type="entry name" value="P-loop containing nucleotide triphosphate hydrolases"/>
    <property type="match status" value="1"/>
</dbReference>
<evidence type="ECO:0000256" key="3">
    <source>
        <dbReference type="ARBA" id="ARBA00022679"/>
    </source>
</evidence>
<evidence type="ECO:0000256" key="6">
    <source>
        <dbReference type="SAM" id="MobiDB-lite"/>
    </source>
</evidence>
<dbReference type="STRING" id="1263082.A0A068SH09"/>
<dbReference type="GO" id="GO:0044206">
    <property type="term" value="P:UMP salvage"/>
    <property type="evidence" value="ECO:0007669"/>
    <property type="project" value="UniProtKB-UniPathway"/>
</dbReference>
<feature type="compositionally biased region" description="Polar residues" evidence="6">
    <location>
        <begin position="233"/>
        <end position="243"/>
    </location>
</feature>
<evidence type="ECO:0000256" key="1">
    <source>
        <dbReference type="ARBA" id="ARBA00004690"/>
    </source>
</evidence>
<feature type="domain" description="Phosphoribulokinase/uridine kinase" evidence="7">
    <location>
        <begin position="23"/>
        <end position="213"/>
    </location>
</feature>
<comment type="pathway">
    <text evidence="1">Pyrimidine metabolism; UMP biosynthesis via salvage pathway; UMP from uridine: step 1/1.</text>
</comment>